<dbReference type="InterPro" id="IPR027417">
    <property type="entry name" value="P-loop_NTPase"/>
</dbReference>
<dbReference type="Pfam" id="PF00620">
    <property type="entry name" value="RhoGAP"/>
    <property type="match status" value="1"/>
</dbReference>
<organism evidence="5 6">
    <name type="scientific">Trichinella pseudospiralis</name>
    <name type="common">Parasitic roundworm</name>
    <dbReference type="NCBI Taxonomy" id="6337"/>
    <lineage>
        <taxon>Eukaryota</taxon>
        <taxon>Metazoa</taxon>
        <taxon>Ecdysozoa</taxon>
        <taxon>Nematoda</taxon>
        <taxon>Enoplea</taxon>
        <taxon>Dorylaimia</taxon>
        <taxon>Trichinellida</taxon>
        <taxon>Trichinellidae</taxon>
        <taxon>Trichinella</taxon>
    </lineage>
</organism>
<dbReference type="EMBL" id="JYDT01000038">
    <property type="protein sequence ID" value="KRY88831.1"/>
    <property type="molecule type" value="Genomic_DNA"/>
</dbReference>
<feature type="region of interest" description="Disordered" evidence="1">
    <location>
        <begin position="1335"/>
        <end position="1374"/>
    </location>
</feature>
<feature type="region of interest" description="Disordered" evidence="1">
    <location>
        <begin position="1496"/>
        <end position="1515"/>
    </location>
</feature>
<dbReference type="GO" id="GO:0005829">
    <property type="term" value="C:cytosol"/>
    <property type="evidence" value="ECO:0007669"/>
    <property type="project" value="TreeGrafter"/>
</dbReference>
<dbReference type="InterPro" id="IPR036517">
    <property type="entry name" value="FF_domain_sf"/>
</dbReference>
<dbReference type="GO" id="GO:0005096">
    <property type="term" value="F:GTPase activator activity"/>
    <property type="evidence" value="ECO:0007669"/>
    <property type="project" value="TreeGrafter"/>
</dbReference>
<dbReference type="OrthoDB" id="9994905at2759"/>
<dbReference type="InterPro" id="IPR057284">
    <property type="entry name" value="FF_RHG35_4th"/>
</dbReference>
<feature type="region of interest" description="Disordered" evidence="1">
    <location>
        <begin position="223"/>
        <end position="242"/>
    </location>
</feature>
<dbReference type="PROSITE" id="PS51852">
    <property type="entry name" value="PG1"/>
    <property type="match status" value="1"/>
</dbReference>
<dbReference type="InterPro" id="IPR039007">
    <property type="entry name" value="pG1"/>
</dbReference>
<dbReference type="PROSITE" id="PS51853">
    <property type="entry name" value="PG2"/>
    <property type="match status" value="1"/>
</dbReference>
<feature type="domain" description="Rho-GAP" evidence="2">
    <location>
        <begin position="1790"/>
        <end position="1976"/>
    </location>
</feature>
<dbReference type="InterPro" id="IPR051978">
    <property type="entry name" value="Rho-GAP_domain"/>
</dbReference>
<dbReference type="Pfam" id="PF23083">
    <property type="entry name" value="FF_RHG35_4th"/>
    <property type="match status" value="1"/>
</dbReference>
<dbReference type="PANTHER" id="PTHR46005:SF4">
    <property type="entry name" value="RHO GTPASE-ACTIVATING PROTEIN 190"/>
    <property type="match status" value="1"/>
</dbReference>
<evidence type="ECO:0000259" key="2">
    <source>
        <dbReference type="PROSITE" id="PS50238"/>
    </source>
</evidence>
<dbReference type="Pfam" id="PF19518">
    <property type="entry name" value="RhoGAP_pG1_pG2"/>
    <property type="match status" value="1"/>
</dbReference>
<dbReference type="SUPFAM" id="SSF48350">
    <property type="entry name" value="GTPase activation domain, GAP"/>
    <property type="match status" value="1"/>
</dbReference>
<gene>
    <name evidence="5" type="primary">RhoGAPp190</name>
    <name evidence="5" type="ORF">T4D_15569</name>
</gene>
<feature type="compositionally biased region" description="Polar residues" evidence="1">
    <location>
        <begin position="1354"/>
        <end position="1374"/>
    </location>
</feature>
<evidence type="ECO:0000259" key="4">
    <source>
        <dbReference type="PROSITE" id="PS51853"/>
    </source>
</evidence>
<feature type="compositionally biased region" description="Low complexity" evidence="1">
    <location>
        <begin position="1344"/>
        <end position="1353"/>
    </location>
</feature>
<dbReference type="Gene3D" id="1.10.10.440">
    <property type="entry name" value="FF domain"/>
    <property type="match status" value="1"/>
</dbReference>
<dbReference type="PANTHER" id="PTHR46005">
    <property type="entry name" value="RHO GTPASE-ACTIVATING PROTEIN 190"/>
    <property type="match status" value="1"/>
</dbReference>
<dbReference type="InterPro" id="IPR008936">
    <property type="entry name" value="Rho_GTPase_activation_prot"/>
</dbReference>
<evidence type="ECO:0000313" key="5">
    <source>
        <dbReference type="EMBL" id="KRY88831.1"/>
    </source>
</evidence>
<name>A0A0V1FSM6_TRIPS</name>
<dbReference type="InterPro" id="IPR000198">
    <property type="entry name" value="RhoGAP_dom"/>
</dbReference>
<keyword evidence="6" id="KW-1185">Reference proteome</keyword>
<dbReference type="PROSITE" id="PS50238">
    <property type="entry name" value="RHOGAP"/>
    <property type="match status" value="1"/>
</dbReference>
<protein>
    <submittedName>
        <fullName evidence="5">Rho GTPase-activating protein</fullName>
    </submittedName>
</protein>
<feature type="domain" description="PG2 pseudoGTPase" evidence="4">
    <location>
        <begin position="1067"/>
        <end position="1262"/>
    </location>
</feature>
<evidence type="ECO:0000313" key="6">
    <source>
        <dbReference type="Proteomes" id="UP000054995"/>
    </source>
</evidence>
<evidence type="ECO:0000256" key="1">
    <source>
        <dbReference type="SAM" id="MobiDB-lite"/>
    </source>
</evidence>
<accession>A0A0V1FSM6</accession>
<dbReference type="SUPFAM" id="SSF52540">
    <property type="entry name" value="P-loop containing nucleoside triphosphate hydrolases"/>
    <property type="match status" value="1"/>
</dbReference>
<feature type="region of interest" description="Disordered" evidence="1">
    <location>
        <begin position="1734"/>
        <end position="1781"/>
    </location>
</feature>
<evidence type="ECO:0000259" key="3">
    <source>
        <dbReference type="PROSITE" id="PS51852"/>
    </source>
</evidence>
<reference evidence="5 6" key="1">
    <citation type="submission" date="2015-01" db="EMBL/GenBank/DDBJ databases">
        <title>Evolution of Trichinella species and genotypes.</title>
        <authorList>
            <person name="Korhonen P.K."/>
            <person name="Edoardo P."/>
            <person name="Giuseppe L.R."/>
            <person name="Gasser R.B."/>
        </authorList>
    </citation>
    <scope>NUCLEOTIDE SEQUENCE [LARGE SCALE GENOMIC DNA]</scope>
    <source>
        <strain evidence="5">ISS470</strain>
    </source>
</reference>
<dbReference type="GO" id="GO:0008361">
    <property type="term" value="P:regulation of cell size"/>
    <property type="evidence" value="ECO:0007669"/>
    <property type="project" value="TreeGrafter"/>
</dbReference>
<dbReference type="GO" id="GO:0007266">
    <property type="term" value="P:Rho protein signal transduction"/>
    <property type="evidence" value="ECO:0007669"/>
    <property type="project" value="TreeGrafter"/>
</dbReference>
<feature type="domain" description="PG1 pseudoGTPase" evidence="3">
    <location>
        <begin position="852"/>
        <end position="1023"/>
    </location>
</feature>
<dbReference type="InterPro" id="IPR039006">
    <property type="entry name" value="RhoGAP_pG2"/>
</dbReference>
<dbReference type="Proteomes" id="UP000054995">
    <property type="component" value="Unassembled WGS sequence"/>
</dbReference>
<dbReference type="Gene3D" id="3.40.50.300">
    <property type="entry name" value="P-loop containing nucleotide triphosphate hydrolases"/>
    <property type="match status" value="1"/>
</dbReference>
<sequence>MLCQSLCRRPIDRVVLLAFHSRSAEYKPCDISCLFISTSAVCSRLQETKFHKYKHFPTLNCTLKFSHLKIDAFPRLEASLNNELSEPPPSLPPYPVTRFGRANLLHLAISFASFPCGPVEENFAPWHTLLAGRLRSAVILVNCSSIPVVLVDQGNTGCVVTGQRNRSYEQVQIAAAIAATAAGGGGDGGGDTLLTGNVRKLRNNEERMSSGASEESLLATSKRLPAGRSMQRKVPPLGSNVSLPCSSATASGSLQGSSNNSPGTNVNGGRLFTVAVVGLSGSEREKGVAGVGKSCLCNRFVRPLEDDYFTEHISALSPVDFGGRVVNNDHWLYWGERSMLVESGAELAFRVVEQTEFVDDEAFQPLRGSASQREPYTKRSTTLKLHSPDKLMYICKDQLGVEHDYEQRTLPEGRTNVDGFVCVFDVSSVAGRSVERQCEFVLAVLQSALKTKKPVVLATTKHDRADERSLKALDRLLGRRELRSLAPLVETSAHLGVNVEVPFLMLICLADRSRGKPRLTQFNDAVKRRQEIIDVATAAYLQAIRKTVSNHRWTWSHLCQVLSTKSIFEQYIAEMYSFYEQQRRQSELRKLPDALLKLVPDSAACCGKSWDDIVCYMQNQPYYGEIFRLDSNADDISDRLSPDILYTPEAEACFRQHFAYLEARSARKKLLNDFSQLLANCSQVTPGKPLADVRLFLMGKEPFESLPEVDLQAVYDQYQRVLIKRARQDFIELLLEKVDVFVSVLYSRRAVSLLRLNESVTDTGAEMSDSDCRFVHERLQEDHRYRVMNRLYQWRDSAIQKYAMFIHRPSCQHCPLKPRCMDTLARQWLAVKLTSQSSTAEFAIPYYNIFYPIVNDQVKLLIAGRDPLVYQIQREFQGLFDCHGSMLSVEFHCVAECDFSRFFSIVNETEANGVIVPYSCKASFAVMRHFILHTLLDINLLGSDTTTPNLSYRLPAVVVFAGDPAHLDDMPLLQQQGARFCEPLQVQFIGLQQHHHQQQQAQQQRDFTGCLGQNQERRGQLGSVLTGQQMYRCLSSLVCVAGEQYPGRGSTASTSSTRSQGGQRMANFFVCMMCGDNYDPATVLNPLLYSHNCCRLDAPTRSQADCCSFSTSLWSLCLNGSGSRPVAEAGAVRVRVEAFLPNTSGRLLATATVGSYHQALQATLRRQFFDGYVLVYSAKRRASLAHLLCLSQRLPHSIPLMLVAVGEVVDFFSDQQTNSFIVEGSRLADELGARFITVSRTNEQAPSAYMSFYEDIWLRKSDTRNMHEYSRSHVMNIASPIPYASSETSTTGRQTFDQRTANVEQQQAKTVEEQLLETKEPDYMSLSSFWSGIPSDAALTNGPQQQQQQQQQQTVYASSNSTSPYSERLQNSCSSNQRRLNSFAALYGGGRIQAVGNLVDGQEISSRRPLASPSTSSFDSLNESGCSFNPSLSSSSGRRNIAINRPSAPLATPENVEISADSLLTKSLHGDGDEISTDRQSLSSIRVELDEGGKRMINGEQAAPPRPAAAPPNSRRISVVGPTIAERVRQLASALDNSTLTDAARSVPGTPTLLGQRERSECTKSPFFFKTFMIPFRSSSEEFLLTEPTDFVYVRGDDTCLTANSETQTEQAASSPPAAPQAAVALVSPSFLARKVASSFRIRRKKPPLDESKSLPQSPSAVDQTTFLLPNHHQPTVASALSKPQITTVSSVSREKRLSGDVSTAGALVSAASSLVSSKLLAAACSVQGRASLMKSPGQERFTTKERKLSKDAQKLRSNERAGSDPRHQTNKNRPQSPLTAVNRAVCSSVRSENVCESQENNGVPLFVQKCVEFIEAEGLTSEGVYRVPGNQSQAAAVEQRFLENSDLSFKDLDVPVNVITTALKNYFAYQSEPLISTALYEPLIEAMALQDENERIDALRHILSKLTPKNHALLSYFLTHLRRIADHSEETAMDHRNLAKCLWPTLVRPQFDCFEKMAMMTQTLEDLVLQQQQQPTSPHKRTNKISNGLTPITNAIYGKIFAQKLDKTIFLL</sequence>
<feature type="compositionally biased region" description="Basic and acidic residues" evidence="1">
    <location>
        <begin position="1742"/>
        <end position="1768"/>
    </location>
</feature>
<proteinExistence type="predicted"/>
<dbReference type="Gene3D" id="1.10.555.10">
    <property type="entry name" value="Rho GTPase activation protein"/>
    <property type="match status" value="1"/>
</dbReference>
<dbReference type="SMART" id="SM00324">
    <property type="entry name" value="RhoGAP"/>
    <property type="match status" value="1"/>
</dbReference>
<comment type="caution">
    <text evidence="5">The sequence shown here is derived from an EMBL/GenBank/DDBJ whole genome shotgun (WGS) entry which is preliminary data.</text>
</comment>
<dbReference type="InterPro" id="IPR045786">
    <property type="entry name" value="RhoGAP_pG1_pG2"/>
</dbReference>
<dbReference type="GO" id="GO:0050770">
    <property type="term" value="P:regulation of axonogenesis"/>
    <property type="evidence" value="ECO:0007669"/>
    <property type="project" value="TreeGrafter"/>
</dbReference>